<name>A0A397T701_9GLOM</name>
<accession>A0A397T701</accession>
<feature type="chain" id="PRO_5017245344" evidence="1">
    <location>
        <begin position="20"/>
        <end position="145"/>
    </location>
</feature>
<keyword evidence="3" id="KW-1185">Reference proteome</keyword>
<dbReference type="EMBL" id="QKYT01000137">
    <property type="protein sequence ID" value="RIA92007.1"/>
    <property type="molecule type" value="Genomic_DNA"/>
</dbReference>
<organism evidence="2 3">
    <name type="scientific">Glomus cerebriforme</name>
    <dbReference type="NCBI Taxonomy" id="658196"/>
    <lineage>
        <taxon>Eukaryota</taxon>
        <taxon>Fungi</taxon>
        <taxon>Fungi incertae sedis</taxon>
        <taxon>Mucoromycota</taxon>
        <taxon>Glomeromycotina</taxon>
        <taxon>Glomeromycetes</taxon>
        <taxon>Glomerales</taxon>
        <taxon>Glomeraceae</taxon>
        <taxon>Glomus</taxon>
    </lineage>
</organism>
<protein>
    <submittedName>
        <fullName evidence="2">Uncharacterized protein</fullName>
    </submittedName>
</protein>
<evidence type="ECO:0000313" key="2">
    <source>
        <dbReference type="EMBL" id="RIA92007.1"/>
    </source>
</evidence>
<feature type="signal peptide" evidence="1">
    <location>
        <begin position="1"/>
        <end position="19"/>
    </location>
</feature>
<dbReference type="Proteomes" id="UP000265703">
    <property type="component" value="Unassembled WGS sequence"/>
</dbReference>
<dbReference type="AlphaFoldDB" id="A0A397T701"/>
<reference evidence="2 3" key="1">
    <citation type="submission" date="2018-06" db="EMBL/GenBank/DDBJ databases">
        <title>Comparative genomics reveals the genomic features of Rhizophagus irregularis, R. cerebriforme, R. diaphanum and Gigaspora rosea, and their symbiotic lifestyle signature.</title>
        <authorList>
            <person name="Morin E."/>
            <person name="San Clemente H."/>
            <person name="Chen E.C.H."/>
            <person name="De La Providencia I."/>
            <person name="Hainaut M."/>
            <person name="Kuo A."/>
            <person name="Kohler A."/>
            <person name="Murat C."/>
            <person name="Tang N."/>
            <person name="Roy S."/>
            <person name="Loubradou J."/>
            <person name="Henrissat B."/>
            <person name="Grigoriev I.V."/>
            <person name="Corradi N."/>
            <person name="Roux C."/>
            <person name="Martin F.M."/>
        </authorList>
    </citation>
    <scope>NUCLEOTIDE SEQUENCE [LARGE SCALE GENOMIC DNA]</scope>
    <source>
        <strain evidence="2 3">DAOM 227022</strain>
    </source>
</reference>
<proteinExistence type="predicted"/>
<sequence>MKFNFFLLLLTALTAVALSQSIPGQFQIQYVYNPSLFWALNGTNVVLAEQGALWTIVPYAKGNYILPVDDPGNSVQYNGVERQLTITEDPEIDLNHRWLFFGDSNPCIISTSQEPGVVVTVKDRNVVATYELGIGARIWNRIRKL</sequence>
<gene>
    <name evidence="2" type="ORF">C1645_736673</name>
</gene>
<keyword evidence="1" id="KW-0732">Signal</keyword>
<comment type="caution">
    <text evidence="2">The sequence shown here is derived from an EMBL/GenBank/DDBJ whole genome shotgun (WGS) entry which is preliminary data.</text>
</comment>
<evidence type="ECO:0000256" key="1">
    <source>
        <dbReference type="SAM" id="SignalP"/>
    </source>
</evidence>
<dbReference type="OrthoDB" id="2318611at2759"/>
<evidence type="ECO:0000313" key="3">
    <source>
        <dbReference type="Proteomes" id="UP000265703"/>
    </source>
</evidence>